<feature type="transmembrane region" description="Helical" evidence="1">
    <location>
        <begin position="421"/>
        <end position="441"/>
    </location>
</feature>
<protein>
    <submittedName>
        <fullName evidence="3">Uncharacterized protein</fullName>
    </submittedName>
</protein>
<reference evidence="3" key="2">
    <citation type="submission" date="2022-06" db="UniProtKB">
        <authorList>
            <consortium name="EnsemblMetazoa"/>
        </authorList>
    </citation>
    <scope>IDENTIFICATION</scope>
    <source>
        <strain evidence="3">p50T (Dazao)</strain>
    </source>
</reference>
<evidence type="ECO:0000313" key="4">
    <source>
        <dbReference type="Proteomes" id="UP000005204"/>
    </source>
</evidence>
<accession>A0A8R1WJX3</accession>
<proteinExistence type="predicted"/>
<dbReference type="AlphaFoldDB" id="A0A8R1WJX3"/>
<keyword evidence="1" id="KW-0472">Membrane</keyword>
<feature type="signal peptide" evidence="2">
    <location>
        <begin position="1"/>
        <end position="18"/>
    </location>
</feature>
<name>A0A8R1WJX3_BOMMO</name>
<evidence type="ECO:0000256" key="1">
    <source>
        <dbReference type="SAM" id="Phobius"/>
    </source>
</evidence>
<keyword evidence="1" id="KW-1133">Transmembrane helix</keyword>
<organism evidence="3 4">
    <name type="scientific">Bombyx mori</name>
    <name type="common">Silk moth</name>
    <dbReference type="NCBI Taxonomy" id="7091"/>
    <lineage>
        <taxon>Eukaryota</taxon>
        <taxon>Metazoa</taxon>
        <taxon>Ecdysozoa</taxon>
        <taxon>Arthropoda</taxon>
        <taxon>Hexapoda</taxon>
        <taxon>Insecta</taxon>
        <taxon>Pterygota</taxon>
        <taxon>Neoptera</taxon>
        <taxon>Endopterygota</taxon>
        <taxon>Lepidoptera</taxon>
        <taxon>Glossata</taxon>
        <taxon>Ditrysia</taxon>
        <taxon>Bombycoidea</taxon>
        <taxon>Bombycidae</taxon>
        <taxon>Bombycinae</taxon>
        <taxon>Bombyx</taxon>
    </lineage>
</organism>
<reference evidence="4" key="1">
    <citation type="journal article" date="2008" name="Insect Biochem. Mol. Biol.">
        <title>The genome of a lepidopteran model insect, the silkworm Bombyx mori.</title>
        <authorList>
            <consortium name="International Silkworm Genome Consortium"/>
        </authorList>
    </citation>
    <scope>NUCLEOTIDE SEQUENCE [LARGE SCALE GENOMIC DNA]</scope>
    <source>
        <strain evidence="4">p50T</strain>
    </source>
</reference>
<keyword evidence="2" id="KW-0732">Signal</keyword>
<dbReference type="Proteomes" id="UP000005204">
    <property type="component" value="Unassembled WGS sequence"/>
</dbReference>
<sequence length="442" mass="51084">MLLIHALILLLQSHFVSFTFLKDIDKRCNEIKRISPNAHYEEQLKIIFGMTNTRNVTNITVSSEDRAKFNRNKSKDSLELFEKTIMDLLYGEKWKERAEGYSFQKKEVGSDGQVHHDALLQYPSGQVRRSELFFNRSAVHLPPSDFTPAGQNLLKITNDYMQTAVNAFAIFVYGNVNDIYRLPPDYVLRSARTIAMLQIPLEKLVATWYVVKQDRPTSTISYRVLELYRPLFKHLSGREMAKLNLSDERIVYYIGTHLDLNRHQVGVIANRYIELNPNWTKPKYLNLMNNLLCGIALPLMRNIQETTYLQLSSQVFSHIRACDPLQKRFYLGKMTRSQVYGKSFSWGARDVSHLGLLLMELDGTDFSAIKPKAMSGFTPHVLQEMPVSTLKHITKAQTRYLSHKCQILLAKKLKMYEEDQLFTFSSASFIAIPIYIILILIL</sequence>
<feature type="chain" id="PRO_5035942903" evidence="2">
    <location>
        <begin position="19"/>
        <end position="442"/>
    </location>
</feature>
<keyword evidence="4" id="KW-1185">Reference proteome</keyword>
<dbReference type="EnsemblMetazoa" id="XM_004922917.3">
    <property type="protein sequence ID" value="XP_004922974.2"/>
    <property type="gene ID" value="LOC101739572"/>
</dbReference>
<evidence type="ECO:0000313" key="3">
    <source>
        <dbReference type="EnsemblMetazoa" id="XP_004922974.2"/>
    </source>
</evidence>
<keyword evidence="1" id="KW-0812">Transmembrane</keyword>
<evidence type="ECO:0000256" key="2">
    <source>
        <dbReference type="SAM" id="SignalP"/>
    </source>
</evidence>